<name>A0AAE1WHX2_9LAMI</name>
<evidence type="ECO:0000256" key="1">
    <source>
        <dbReference type="ARBA" id="ARBA00004123"/>
    </source>
</evidence>
<reference evidence="8" key="2">
    <citation type="journal article" date="2024" name="Plant">
        <title>Genomic evolution and insights into agronomic trait innovations of Sesamum species.</title>
        <authorList>
            <person name="Miao H."/>
            <person name="Wang L."/>
            <person name="Qu L."/>
            <person name="Liu H."/>
            <person name="Sun Y."/>
            <person name="Le M."/>
            <person name="Wang Q."/>
            <person name="Wei S."/>
            <person name="Zheng Y."/>
            <person name="Lin W."/>
            <person name="Duan Y."/>
            <person name="Cao H."/>
            <person name="Xiong S."/>
            <person name="Wang X."/>
            <person name="Wei L."/>
            <person name="Li C."/>
            <person name="Ma Q."/>
            <person name="Ju M."/>
            <person name="Zhao R."/>
            <person name="Li G."/>
            <person name="Mu C."/>
            <person name="Tian Q."/>
            <person name="Mei H."/>
            <person name="Zhang T."/>
            <person name="Gao T."/>
            <person name="Zhang H."/>
        </authorList>
    </citation>
    <scope>NUCLEOTIDE SEQUENCE</scope>
    <source>
        <strain evidence="8">K16</strain>
    </source>
</reference>
<comment type="caution">
    <text evidence="8">The sequence shown here is derived from an EMBL/GenBank/DDBJ whole genome shotgun (WGS) entry which is preliminary data.</text>
</comment>
<dbReference type="AlphaFoldDB" id="A0AAE1WHX2"/>
<dbReference type="Pfam" id="PF00010">
    <property type="entry name" value="HLH"/>
    <property type="match status" value="1"/>
</dbReference>
<evidence type="ECO:0000256" key="4">
    <source>
        <dbReference type="ARBA" id="ARBA00023242"/>
    </source>
</evidence>
<dbReference type="GO" id="GO:0046983">
    <property type="term" value="F:protein dimerization activity"/>
    <property type="evidence" value="ECO:0007669"/>
    <property type="project" value="InterPro"/>
</dbReference>
<accession>A0AAE1WHX2</accession>
<dbReference type="SMART" id="SM00353">
    <property type="entry name" value="HLH"/>
    <property type="match status" value="1"/>
</dbReference>
<dbReference type="PANTHER" id="PTHR45959:SF2">
    <property type="entry name" value="BHLH TRANSCRIPTION FACTOR"/>
    <property type="match status" value="1"/>
</dbReference>
<feature type="compositionally biased region" description="Polar residues" evidence="6">
    <location>
        <begin position="108"/>
        <end position="117"/>
    </location>
</feature>
<keyword evidence="9" id="KW-1185">Reference proteome</keyword>
<dbReference type="PROSITE" id="PS50888">
    <property type="entry name" value="BHLH"/>
    <property type="match status" value="1"/>
</dbReference>
<evidence type="ECO:0000256" key="3">
    <source>
        <dbReference type="ARBA" id="ARBA00023163"/>
    </source>
</evidence>
<keyword evidence="3" id="KW-0804">Transcription</keyword>
<feature type="region of interest" description="Disordered" evidence="6">
    <location>
        <begin position="108"/>
        <end position="137"/>
    </location>
</feature>
<dbReference type="InterPro" id="IPR052610">
    <property type="entry name" value="bHLH_transcription_regulator"/>
</dbReference>
<dbReference type="PANTHER" id="PTHR45959">
    <property type="entry name" value="BHLH TRANSCRIPTION FACTOR"/>
    <property type="match status" value="1"/>
</dbReference>
<evidence type="ECO:0000313" key="8">
    <source>
        <dbReference type="EMBL" id="KAK4393522.1"/>
    </source>
</evidence>
<comment type="subcellular location">
    <subcellularLocation>
        <location evidence="1">Nucleus</location>
    </subcellularLocation>
</comment>
<keyword evidence="4" id="KW-0539">Nucleus</keyword>
<dbReference type="Gene3D" id="4.10.280.10">
    <property type="entry name" value="Helix-loop-helix DNA-binding domain"/>
    <property type="match status" value="1"/>
</dbReference>
<reference evidence="8" key="1">
    <citation type="submission" date="2020-06" db="EMBL/GenBank/DDBJ databases">
        <authorList>
            <person name="Li T."/>
            <person name="Hu X."/>
            <person name="Zhang T."/>
            <person name="Song X."/>
            <person name="Zhang H."/>
            <person name="Dai N."/>
            <person name="Sheng W."/>
            <person name="Hou X."/>
            <person name="Wei L."/>
        </authorList>
    </citation>
    <scope>NUCLEOTIDE SEQUENCE</scope>
    <source>
        <strain evidence="8">K16</strain>
        <tissue evidence="8">Leaf</tissue>
    </source>
</reference>
<dbReference type="Proteomes" id="UP001289374">
    <property type="component" value="Unassembled WGS sequence"/>
</dbReference>
<organism evidence="8 9">
    <name type="scientific">Sesamum angolense</name>
    <dbReference type="NCBI Taxonomy" id="2727404"/>
    <lineage>
        <taxon>Eukaryota</taxon>
        <taxon>Viridiplantae</taxon>
        <taxon>Streptophyta</taxon>
        <taxon>Embryophyta</taxon>
        <taxon>Tracheophyta</taxon>
        <taxon>Spermatophyta</taxon>
        <taxon>Magnoliopsida</taxon>
        <taxon>eudicotyledons</taxon>
        <taxon>Gunneridae</taxon>
        <taxon>Pentapetalae</taxon>
        <taxon>asterids</taxon>
        <taxon>lamiids</taxon>
        <taxon>Lamiales</taxon>
        <taxon>Pedaliaceae</taxon>
        <taxon>Sesamum</taxon>
    </lineage>
</organism>
<dbReference type="InterPro" id="IPR011598">
    <property type="entry name" value="bHLH_dom"/>
</dbReference>
<dbReference type="GO" id="GO:0005634">
    <property type="term" value="C:nucleus"/>
    <property type="evidence" value="ECO:0007669"/>
    <property type="project" value="UniProtKB-SubCell"/>
</dbReference>
<protein>
    <submittedName>
        <fullName evidence="8">Transcription factor</fullName>
    </submittedName>
</protein>
<feature type="domain" description="BHLH" evidence="7">
    <location>
        <begin position="139"/>
        <end position="188"/>
    </location>
</feature>
<keyword evidence="2" id="KW-0805">Transcription regulation</keyword>
<dbReference type="SUPFAM" id="SSF47459">
    <property type="entry name" value="HLH, helix-loop-helix DNA-binding domain"/>
    <property type="match status" value="1"/>
</dbReference>
<evidence type="ECO:0000256" key="6">
    <source>
        <dbReference type="SAM" id="MobiDB-lite"/>
    </source>
</evidence>
<gene>
    <name evidence="8" type="ORF">Sango_1823000</name>
</gene>
<sequence length="324" mass="36425">MNQWDFMDLFDEDTTAVFGQHFENHLPPGSNASSSTLISITEQAKQHNPDSYSCFPTIDSVIHPDQAPSAPIVLTFWNQNSPRNLQRVYPGPALNPEKEDVALLPQASNSKGSSYNENSEETMQRVQPTKKRNRIRPPSQTYDHITAERRRREQLSQLFVALSTIVPGLKKMDKSSVLEDAIKYLKHLQERVKKLEEQAEKKSVESVVLVRKSQIVAEDEGSSNEQSGSYVEQPLPEIEARICDNRILIRVHCENHKGVLVNLLCKVESLNMAMLNTIATPFGNVALHVTIIAELEEEFNMTVKEVVTAIRSVLQPTRAAASPE</sequence>
<keyword evidence="5" id="KW-0175">Coiled coil</keyword>
<evidence type="ECO:0000313" key="9">
    <source>
        <dbReference type="Proteomes" id="UP001289374"/>
    </source>
</evidence>
<dbReference type="EMBL" id="JACGWL010000010">
    <property type="protein sequence ID" value="KAK4393522.1"/>
    <property type="molecule type" value="Genomic_DNA"/>
</dbReference>
<feature type="coiled-coil region" evidence="5">
    <location>
        <begin position="178"/>
        <end position="205"/>
    </location>
</feature>
<evidence type="ECO:0000256" key="2">
    <source>
        <dbReference type="ARBA" id="ARBA00023015"/>
    </source>
</evidence>
<proteinExistence type="predicted"/>
<dbReference type="InterPro" id="IPR036638">
    <property type="entry name" value="HLH_DNA-bd_sf"/>
</dbReference>
<evidence type="ECO:0000256" key="5">
    <source>
        <dbReference type="SAM" id="Coils"/>
    </source>
</evidence>
<evidence type="ECO:0000259" key="7">
    <source>
        <dbReference type="PROSITE" id="PS50888"/>
    </source>
</evidence>